<dbReference type="PANTHER" id="PTHR30627">
    <property type="entry name" value="PEPTIDOGLYCAN D,D-TRANSPEPTIDASE"/>
    <property type="match status" value="1"/>
</dbReference>
<dbReference type="OrthoDB" id="9804124at2"/>
<evidence type="ECO:0000256" key="2">
    <source>
        <dbReference type="ARBA" id="ARBA00023136"/>
    </source>
</evidence>
<evidence type="ECO:0000256" key="3">
    <source>
        <dbReference type="SAM" id="Phobius"/>
    </source>
</evidence>
<evidence type="ECO:0000313" key="6">
    <source>
        <dbReference type="Proteomes" id="UP000199537"/>
    </source>
</evidence>
<dbReference type="Gene3D" id="3.90.1310.10">
    <property type="entry name" value="Penicillin-binding protein 2a (Domain 2)"/>
    <property type="match status" value="1"/>
</dbReference>
<dbReference type="PROSITE" id="PS51178">
    <property type="entry name" value="PASTA"/>
    <property type="match status" value="1"/>
</dbReference>
<dbReference type="Pfam" id="PF03793">
    <property type="entry name" value="PASTA"/>
    <property type="match status" value="1"/>
</dbReference>
<dbReference type="Gene3D" id="3.30.10.20">
    <property type="match status" value="1"/>
</dbReference>
<dbReference type="PANTHER" id="PTHR30627:SF1">
    <property type="entry name" value="PEPTIDOGLYCAN D,D-TRANSPEPTIDASE FTSI"/>
    <property type="match status" value="1"/>
</dbReference>
<dbReference type="GO" id="GO:0008658">
    <property type="term" value="F:penicillin binding"/>
    <property type="evidence" value="ECO:0007669"/>
    <property type="project" value="InterPro"/>
</dbReference>
<dbReference type="Gene3D" id="3.30.450.330">
    <property type="match status" value="1"/>
</dbReference>
<accession>A0A1I7N4I1</accession>
<dbReference type="SUPFAM" id="SSF56519">
    <property type="entry name" value="Penicillin binding protein dimerisation domain"/>
    <property type="match status" value="1"/>
</dbReference>
<keyword evidence="3" id="KW-0812">Transmembrane</keyword>
<dbReference type="InterPro" id="IPR012338">
    <property type="entry name" value="Beta-lactam/transpept-like"/>
</dbReference>
<dbReference type="Gene3D" id="3.40.710.10">
    <property type="entry name" value="DD-peptidase/beta-lactamase superfamily"/>
    <property type="match status" value="1"/>
</dbReference>
<dbReference type="Pfam" id="PF00905">
    <property type="entry name" value="Transpeptidase"/>
    <property type="match status" value="1"/>
</dbReference>
<dbReference type="InterPro" id="IPR050515">
    <property type="entry name" value="Beta-lactam/transpept"/>
</dbReference>
<reference evidence="6" key="1">
    <citation type="submission" date="2016-10" db="EMBL/GenBank/DDBJ databases">
        <authorList>
            <person name="Varghese N."/>
            <person name="Submissions S."/>
        </authorList>
    </citation>
    <scope>NUCLEOTIDE SEQUENCE [LARGE SCALE GENOMIC DNA]</scope>
    <source>
        <strain evidence="6">DSM 14807</strain>
    </source>
</reference>
<dbReference type="RefSeq" id="WP_092457422.1">
    <property type="nucleotide sequence ID" value="NZ_FPCJ01000001.1"/>
</dbReference>
<feature type="transmembrane region" description="Helical" evidence="3">
    <location>
        <begin position="12"/>
        <end position="32"/>
    </location>
</feature>
<dbReference type="STRING" id="1393122.SAMN05660895_0568"/>
<proteinExistence type="predicted"/>
<evidence type="ECO:0000313" key="5">
    <source>
        <dbReference type="EMBL" id="SFV29506.1"/>
    </source>
</evidence>
<dbReference type="SUPFAM" id="SSF56601">
    <property type="entry name" value="beta-lactamase/transpeptidase-like"/>
    <property type="match status" value="1"/>
</dbReference>
<dbReference type="InterPro" id="IPR005543">
    <property type="entry name" value="PASTA_dom"/>
</dbReference>
<dbReference type="SMART" id="SM00740">
    <property type="entry name" value="PASTA"/>
    <property type="match status" value="1"/>
</dbReference>
<dbReference type="CDD" id="cd06575">
    <property type="entry name" value="PASTA_Pbp2x-like_2"/>
    <property type="match status" value="1"/>
</dbReference>
<feature type="domain" description="PASTA" evidence="4">
    <location>
        <begin position="632"/>
        <end position="690"/>
    </location>
</feature>
<comment type="subcellular location">
    <subcellularLocation>
        <location evidence="1">Membrane</location>
    </subcellularLocation>
</comment>
<dbReference type="SUPFAM" id="SSF54184">
    <property type="entry name" value="Penicillin-binding protein 2x (pbp-2x), c-terminal domain"/>
    <property type="match status" value="1"/>
</dbReference>
<dbReference type="EMBL" id="FPCJ01000001">
    <property type="protein sequence ID" value="SFV29506.1"/>
    <property type="molecule type" value="Genomic_DNA"/>
</dbReference>
<keyword evidence="5" id="KW-0131">Cell cycle</keyword>
<dbReference type="GO" id="GO:0071555">
    <property type="term" value="P:cell wall organization"/>
    <property type="evidence" value="ECO:0007669"/>
    <property type="project" value="TreeGrafter"/>
</dbReference>
<sequence length="690" mass="77982">MDIKQDILWRVYLSFLGMVVLGVIILGKIFIIQHIQGNYWRSMADSLQERYVTMDAERGTIYSDDGEMLSTSVPFFDIHLDMMADGLRADQGKLFRENVDSLSIGLAELFRDHSASWYRAFLWKAYRSRERYLLFKKDVDLKTYQQLQQLPLFRMGRYRSGMIAEMHEKRINPYGLLANRTIGLWRPNAPNVGLEATYDSVLRGKDGRQLVRKVAAGTYAPVDGYTLEPENGKDIVTTIDVYIQDIAEQALYQMLDSVQGQYGTCVVMEVKTGQIKAIANLGRQPDGSYWEDYNYALMNTEPGSIFKLATLISVLEDHLVTPQTRVNLYRGELKFGNRTVYDAEKHNETWVTITRALDLSSNVGFSQLAYLYKDHPMKFIRHLQALRLDRQTGIDLIGEQQPLIKTPQSRTWSATTLPWMGFGYEVLVSPLQMLTLYNAVANDGWMMKPYLVKSIEEYGTPVQTFAPEKVEKICSDTVLHQVQQMLRTVVTDGTARKPFQGAPYPVAGKTGTALVADGRAGYSNKVYQSSFVGYFPADDPQYSCIVVVRSQPHPRIYYGADVAAPVFRKIADQLYALHQEPNATPRMPEPRVDSIRWGVRTLSTRARLLTANWPAVPVYVLDKQTTTSGGDKPADDQMPDLTGVGLRDAVRLLENKGLKVYFTGTGRVVKQSLPAGTPIRPGQQIQLILN</sequence>
<dbReference type="Proteomes" id="UP000199537">
    <property type="component" value="Unassembled WGS sequence"/>
</dbReference>
<keyword evidence="2 3" id="KW-0472">Membrane</keyword>
<dbReference type="InterPro" id="IPR036138">
    <property type="entry name" value="PBP_dimer_sf"/>
</dbReference>
<gene>
    <name evidence="5" type="ORF">SAMN05660895_0568</name>
</gene>
<keyword evidence="3" id="KW-1133">Transmembrane helix</keyword>
<dbReference type="InterPro" id="IPR001460">
    <property type="entry name" value="PCN-bd_Tpept"/>
</dbReference>
<dbReference type="GO" id="GO:0051301">
    <property type="term" value="P:cell division"/>
    <property type="evidence" value="ECO:0007669"/>
    <property type="project" value="UniProtKB-KW"/>
</dbReference>
<organism evidence="5 6">
    <name type="scientific">Thermoflavifilum thermophilum</name>
    <dbReference type="NCBI Taxonomy" id="1393122"/>
    <lineage>
        <taxon>Bacteria</taxon>
        <taxon>Pseudomonadati</taxon>
        <taxon>Bacteroidota</taxon>
        <taxon>Chitinophagia</taxon>
        <taxon>Chitinophagales</taxon>
        <taxon>Chitinophagaceae</taxon>
        <taxon>Thermoflavifilum</taxon>
    </lineage>
</organism>
<keyword evidence="6" id="KW-1185">Reference proteome</keyword>
<evidence type="ECO:0000259" key="4">
    <source>
        <dbReference type="PROSITE" id="PS51178"/>
    </source>
</evidence>
<evidence type="ECO:0000256" key="1">
    <source>
        <dbReference type="ARBA" id="ARBA00004370"/>
    </source>
</evidence>
<dbReference type="AlphaFoldDB" id="A0A1I7N4I1"/>
<name>A0A1I7N4I1_9BACT</name>
<protein>
    <submittedName>
        <fullName evidence="5">Cell division protein FtsI (Penicillin-binding protein 3)</fullName>
    </submittedName>
</protein>
<keyword evidence="5" id="KW-0132">Cell division</keyword>
<dbReference type="GO" id="GO:0005886">
    <property type="term" value="C:plasma membrane"/>
    <property type="evidence" value="ECO:0007669"/>
    <property type="project" value="TreeGrafter"/>
</dbReference>